<dbReference type="Proteomes" id="UP001152797">
    <property type="component" value="Unassembled WGS sequence"/>
</dbReference>
<reference evidence="11 12" key="2">
    <citation type="submission" date="2024-05" db="EMBL/GenBank/DDBJ databases">
        <authorList>
            <person name="Chen Y."/>
            <person name="Shah S."/>
            <person name="Dougan E. K."/>
            <person name="Thang M."/>
            <person name="Chan C."/>
        </authorList>
    </citation>
    <scope>NUCLEOTIDE SEQUENCE [LARGE SCALE GENOMIC DNA]</scope>
</reference>
<organism evidence="10">
    <name type="scientific">Cladocopium goreaui</name>
    <dbReference type="NCBI Taxonomy" id="2562237"/>
    <lineage>
        <taxon>Eukaryota</taxon>
        <taxon>Sar</taxon>
        <taxon>Alveolata</taxon>
        <taxon>Dinophyceae</taxon>
        <taxon>Suessiales</taxon>
        <taxon>Symbiodiniaceae</taxon>
        <taxon>Cladocopium</taxon>
    </lineage>
</organism>
<keyword evidence="5" id="KW-1133">Transmembrane helix</keyword>
<keyword evidence="4 8" id="KW-0732">Signal</keyword>
<dbReference type="InterPro" id="IPR021133">
    <property type="entry name" value="HEAT_type_2"/>
</dbReference>
<dbReference type="Pfam" id="PF13646">
    <property type="entry name" value="HEAT_2"/>
    <property type="match status" value="3"/>
</dbReference>
<evidence type="ECO:0000256" key="1">
    <source>
        <dbReference type="ARBA" id="ARBA00004479"/>
    </source>
</evidence>
<dbReference type="Gene3D" id="1.25.10.10">
    <property type="entry name" value="Leucine-rich Repeat Variant"/>
    <property type="match status" value="3"/>
</dbReference>
<evidence type="ECO:0000256" key="3">
    <source>
        <dbReference type="ARBA" id="ARBA00022692"/>
    </source>
</evidence>
<accession>A0A9P1BQN3</accession>
<evidence type="ECO:0000256" key="4">
    <source>
        <dbReference type="ARBA" id="ARBA00022729"/>
    </source>
</evidence>
<dbReference type="SUPFAM" id="SSF48371">
    <property type="entry name" value="ARM repeat"/>
    <property type="match status" value="1"/>
</dbReference>
<comment type="similarity">
    <text evidence="2">Belongs to the EMP24/GP25L family.</text>
</comment>
<sequence>MGFARGLLTAVLARSCAGLFFELKSESAGPPECFKVTPGKGHSVHGSYEADGPSEGLVVKLTTASGKELFRNVNPSGKFTVEVTEEAPHSLCFSSSVEESQMVSFNFHVDEHGDGSHHDKDQMDYVTKEHTDKVEELVAKLEAKASDILDQQQYAMVREAVHRETAESTNARVMWWTFAEVAVLISLAFFQVSYLRNHFEQKQDARSLVALQQTAPCMRTALQSGLLEVFCRLVKQPIPGHNLIGAIWKLSSLAPKGHERACSVLCGRLTHRRCGVREAAVTALGHVAGAAGSRLVPRITECLHDYQGRVRAAAARTLSCLAPRNDLTTIRSLMNLLGDDCPDACQAAVTCISQLTETGNAIVTRELAAMLNLADTTTRWAALETLARTSRRGDEAVVASLVPCLEDMNLDIRCAAVDALRRVALHGDPVAVRGAVARLEHRDGAVRAAALRSLSFLARLGDEEVMAKAKVCLDDGVSNVRAAAVTTLAELVPCKGDEDVVGPVVSRLGDCEAMVRSAVLESLLKVAHEGDLIAVPAILELLEHQDGRIRLAAVEALGQLAPKNDASIISTVASFMEDRHTGVCCTAVQVLGHLGADDAACRARIRARRDDLVAAQPVRAAAAFVLGETEGC</sequence>
<dbReference type="InterPro" id="IPR011989">
    <property type="entry name" value="ARM-like"/>
</dbReference>
<evidence type="ECO:0000256" key="5">
    <source>
        <dbReference type="ARBA" id="ARBA00022989"/>
    </source>
</evidence>
<dbReference type="Pfam" id="PF01105">
    <property type="entry name" value="EMP24_GP25L"/>
    <property type="match status" value="1"/>
</dbReference>
<feature type="signal peptide" evidence="8">
    <location>
        <begin position="1"/>
        <end position="18"/>
    </location>
</feature>
<feature type="repeat" description="HEAT" evidence="7">
    <location>
        <begin position="295"/>
        <end position="333"/>
    </location>
</feature>
<reference evidence="10" key="1">
    <citation type="submission" date="2022-10" db="EMBL/GenBank/DDBJ databases">
        <authorList>
            <person name="Chen Y."/>
            <person name="Dougan E. K."/>
            <person name="Chan C."/>
            <person name="Rhodes N."/>
            <person name="Thang M."/>
        </authorList>
    </citation>
    <scope>NUCLEOTIDE SEQUENCE</scope>
</reference>
<evidence type="ECO:0000259" key="9">
    <source>
        <dbReference type="SMART" id="SM01190"/>
    </source>
</evidence>
<comment type="subcellular location">
    <subcellularLocation>
        <location evidence="1">Membrane</location>
        <topology evidence="1">Single-pass type I membrane protein</topology>
    </subcellularLocation>
</comment>
<dbReference type="OrthoDB" id="427518at2759"/>
<dbReference type="AlphaFoldDB" id="A0A9P1BQN3"/>
<dbReference type="EMBL" id="CAMXCT020000251">
    <property type="protein sequence ID" value="CAL1129571.1"/>
    <property type="molecule type" value="Genomic_DNA"/>
</dbReference>
<dbReference type="EMBL" id="CAMXCT010000251">
    <property type="protein sequence ID" value="CAI3976196.1"/>
    <property type="molecule type" value="Genomic_DNA"/>
</dbReference>
<feature type="chain" id="PRO_5043269723" evidence="8">
    <location>
        <begin position="19"/>
        <end position="632"/>
    </location>
</feature>
<dbReference type="InterPro" id="IPR016024">
    <property type="entry name" value="ARM-type_fold"/>
</dbReference>
<dbReference type="GO" id="GO:0016020">
    <property type="term" value="C:membrane"/>
    <property type="evidence" value="ECO:0007669"/>
    <property type="project" value="UniProtKB-SubCell"/>
</dbReference>
<feature type="repeat" description="HEAT" evidence="7">
    <location>
        <begin position="534"/>
        <end position="571"/>
    </location>
</feature>
<protein>
    <submittedName>
        <fullName evidence="11">Transmembrane emp24 domain-containing protein 2 (COPI-coated vesicle membrane protein p24) (p24 family protein beta-1) (p24beta1)</fullName>
    </submittedName>
</protein>
<evidence type="ECO:0000256" key="8">
    <source>
        <dbReference type="SAM" id="SignalP"/>
    </source>
</evidence>
<name>A0A9P1BQN3_9DINO</name>
<dbReference type="InterPro" id="IPR004155">
    <property type="entry name" value="PBS_lyase_HEAT"/>
</dbReference>
<dbReference type="SMART" id="SM01190">
    <property type="entry name" value="EMP24_GP25L"/>
    <property type="match status" value="1"/>
</dbReference>
<dbReference type="PANTHER" id="PTHR22811">
    <property type="entry name" value="TRANSMEMBRANE EMP24 DOMAIN-CONTAINING PROTEIN"/>
    <property type="match status" value="1"/>
</dbReference>
<gene>
    <name evidence="10" type="ORF">C1SCF055_LOCUS4440</name>
</gene>
<evidence type="ECO:0000313" key="11">
    <source>
        <dbReference type="EMBL" id="CAL4763508.1"/>
    </source>
</evidence>
<dbReference type="SMART" id="SM00567">
    <property type="entry name" value="EZ_HEAT"/>
    <property type="match status" value="9"/>
</dbReference>
<dbReference type="InterPro" id="IPR009038">
    <property type="entry name" value="GOLD_dom"/>
</dbReference>
<keyword evidence="6" id="KW-0472">Membrane</keyword>
<keyword evidence="12" id="KW-1185">Reference proteome</keyword>
<dbReference type="InterPro" id="IPR015720">
    <property type="entry name" value="Emp24-like"/>
</dbReference>
<evidence type="ECO:0000313" key="12">
    <source>
        <dbReference type="Proteomes" id="UP001152797"/>
    </source>
</evidence>
<evidence type="ECO:0000313" key="10">
    <source>
        <dbReference type="EMBL" id="CAI3976196.1"/>
    </source>
</evidence>
<dbReference type="PROSITE" id="PS50077">
    <property type="entry name" value="HEAT_REPEAT"/>
    <property type="match status" value="2"/>
</dbReference>
<comment type="caution">
    <text evidence="10">The sequence shown here is derived from an EMBL/GenBank/DDBJ whole genome shotgun (WGS) entry which is preliminary data.</text>
</comment>
<evidence type="ECO:0000256" key="2">
    <source>
        <dbReference type="ARBA" id="ARBA00007104"/>
    </source>
</evidence>
<proteinExistence type="inferred from homology"/>
<evidence type="ECO:0000256" key="7">
    <source>
        <dbReference type="PROSITE-ProRule" id="PRU00103"/>
    </source>
</evidence>
<evidence type="ECO:0000256" key="6">
    <source>
        <dbReference type="ARBA" id="ARBA00023136"/>
    </source>
</evidence>
<dbReference type="EMBL" id="CAMXCT030000251">
    <property type="protein sequence ID" value="CAL4763508.1"/>
    <property type="molecule type" value="Genomic_DNA"/>
</dbReference>
<keyword evidence="3 11" id="KW-0812">Transmembrane</keyword>
<feature type="domain" description="GOLD" evidence="9">
    <location>
        <begin position="18"/>
        <end position="200"/>
    </location>
</feature>